<comment type="caution">
    <text evidence="2">The sequence shown here is derived from an EMBL/GenBank/DDBJ whole genome shotgun (WGS) entry which is preliminary data.</text>
</comment>
<keyword evidence="1" id="KW-0732">Signal</keyword>
<evidence type="ECO:0000313" key="3">
    <source>
        <dbReference type="Proteomes" id="UP001140949"/>
    </source>
</evidence>
<accession>A0AAX6E6S0</accession>
<dbReference type="EMBL" id="JANAVB010039620">
    <property type="protein sequence ID" value="KAJ6799629.1"/>
    <property type="molecule type" value="Genomic_DNA"/>
</dbReference>
<keyword evidence="3" id="KW-1185">Reference proteome</keyword>
<proteinExistence type="predicted"/>
<evidence type="ECO:0000313" key="2">
    <source>
        <dbReference type="EMBL" id="KAJ6799629.1"/>
    </source>
</evidence>
<feature type="chain" id="PRO_5043657476" evidence="1">
    <location>
        <begin position="25"/>
        <end position="185"/>
    </location>
</feature>
<name>A0AAX6E6S0_IRIPA</name>
<feature type="signal peptide" evidence="1">
    <location>
        <begin position="1"/>
        <end position="24"/>
    </location>
</feature>
<reference evidence="2" key="2">
    <citation type="submission" date="2023-04" db="EMBL/GenBank/DDBJ databases">
        <authorList>
            <person name="Bruccoleri R.E."/>
            <person name="Oakeley E.J."/>
            <person name="Faust A.-M."/>
            <person name="Dessus-Babus S."/>
            <person name="Altorfer M."/>
            <person name="Burckhardt D."/>
            <person name="Oertli M."/>
            <person name="Naumann U."/>
            <person name="Petersen F."/>
            <person name="Wong J."/>
        </authorList>
    </citation>
    <scope>NUCLEOTIDE SEQUENCE</scope>
    <source>
        <strain evidence="2">GSM-AAB239-AS_SAM_17_03QT</strain>
        <tissue evidence="2">Leaf</tissue>
    </source>
</reference>
<protein>
    <submittedName>
        <fullName evidence="2">Protodermal factor 1</fullName>
    </submittedName>
</protein>
<reference evidence="2" key="1">
    <citation type="journal article" date="2023" name="GigaByte">
        <title>Genome assembly of the bearded iris, Iris pallida Lam.</title>
        <authorList>
            <person name="Bruccoleri R.E."/>
            <person name="Oakeley E.J."/>
            <person name="Faust A.M.E."/>
            <person name="Altorfer M."/>
            <person name="Dessus-Babus S."/>
            <person name="Burckhardt D."/>
            <person name="Oertli M."/>
            <person name="Naumann U."/>
            <person name="Petersen F."/>
            <person name="Wong J."/>
        </authorList>
    </citation>
    <scope>NUCLEOTIDE SEQUENCE</scope>
    <source>
        <strain evidence="2">GSM-AAB239-AS_SAM_17_03QT</strain>
    </source>
</reference>
<dbReference type="Proteomes" id="UP001140949">
    <property type="component" value="Unassembled WGS sequence"/>
</dbReference>
<sequence>MACKQEILLVLGAMLVFSIQGGGAGGRQRGRGRVRVRFLRPVQGRKARTLRLPTIWSESVGGMLWHRRTRAYKEENTNWAGGYSMRFDGSPDLSRCYARVVGGPSGCGAAAGPAQVLKRMFTCSGQRCTRWTRCCPSRSSPWQCVAAHHQPRLLRGPFFPSVVADTRAAASCCRVSATCESASFC</sequence>
<organism evidence="2 3">
    <name type="scientific">Iris pallida</name>
    <name type="common">Sweet iris</name>
    <dbReference type="NCBI Taxonomy" id="29817"/>
    <lineage>
        <taxon>Eukaryota</taxon>
        <taxon>Viridiplantae</taxon>
        <taxon>Streptophyta</taxon>
        <taxon>Embryophyta</taxon>
        <taxon>Tracheophyta</taxon>
        <taxon>Spermatophyta</taxon>
        <taxon>Magnoliopsida</taxon>
        <taxon>Liliopsida</taxon>
        <taxon>Asparagales</taxon>
        <taxon>Iridaceae</taxon>
        <taxon>Iridoideae</taxon>
        <taxon>Irideae</taxon>
        <taxon>Iris</taxon>
    </lineage>
</organism>
<evidence type="ECO:0000256" key="1">
    <source>
        <dbReference type="SAM" id="SignalP"/>
    </source>
</evidence>
<gene>
    <name evidence="2" type="ORF">M6B38_206605</name>
</gene>
<dbReference type="AlphaFoldDB" id="A0AAX6E6S0"/>